<keyword evidence="2" id="KW-1185">Reference proteome</keyword>
<comment type="caution">
    <text evidence="1">The sequence shown here is derived from an EMBL/GenBank/DDBJ whole genome shotgun (WGS) entry which is preliminary data.</text>
</comment>
<evidence type="ECO:0000313" key="2">
    <source>
        <dbReference type="Proteomes" id="UP000756710"/>
    </source>
</evidence>
<dbReference type="Proteomes" id="UP000756710">
    <property type="component" value="Unassembled WGS sequence"/>
</dbReference>
<name>A0ABS4MWC5_9ACTN</name>
<gene>
    <name evidence="1" type="ORF">J2Z30_005063</name>
</gene>
<dbReference type="InterPro" id="IPR045428">
    <property type="entry name" value="EACC1"/>
</dbReference>
<organism evidence="1 2">
    <name type="scientific">Streptomyces iranensis</name>
    <dbReference type="NCBI Taxonomy" id="576784"/>
    <lineage>
        <taxon>Bacteria</taxon>
        <taxon>Bacillati</taxon>
        <taxon>Actinomycetota</taxon>
        <taxon>Actinomycetes</taxon>
        <taxon>Kitasatosporales</taxon>
        <taxon>Streptomycetaceae</taxon>
        <taxon>Streptomyces</taxon>
        <taxon>Streptomyces violaceusniger group</taxon>
    </lineage>
</organism>
<accession>A0ABS4MWC5</accession>
<reference evidence="1 2" key="1">
    <citation type="submission" date="2021-03" db="EMBL/GenBank/DDBJ databases">
        <title>Genomic Encyclopedia of Type Strains, Phase IV (KMG-IV): sequencing the most valuable type-strain genomes for metagenomic binning, comparative biology and taxonomic classification.</title>
        <authorList>
            <person name="Goeker M."/>
        </authorList>
    </citation>
    <scope>NUCLEOTIDE SEQUENCE [LARGE SCALE GENOMIC DNA]</scope>
    <source>
        <strain evidence="1 2">DSM 41954</strain>
    </source>
</reference>
<evidence type="ECO:0000313" key="1">
    <source>
        <dbReference type="EMBL" id="MBP2064042.1"/>
    </source>
</evidence>
<dbReference type="Pfam" id="PF19953">
    <property type="entry name" value="EACC1"/>
    <property type="match status" value="1"/>
</dbReference>
<protein>
    <submittedName>
        <fullName evidence="1">Uncharacterized protein</fullName>
    </submittedName>
</protein>
<dbReference type="EMBL" id="JAGGLR010000013">
    <property type="protein sequence ID" value="MBP2064042.1"/>
    <property type="molecule type" value="Genomic_DNA"/>
</dbReference>
<dbReference type="RefSeq" id="WP_372453297.1">
    <property type="nucleotide sequence ID" value="NZ_JAGGLR010000013.1"/>
</dbReference>
<sequence>MKAFTLSCKPLDGQSGTDVVIRISMQGRGAEEELRSLRTWLLETPEVRQHSKISWDATAPEPGEMGSGTTEILQLVTDNVWQATTFALAYISWRSTRRRAPKVTIEHNGNRLAIEGDEESVQRIVRALTRE</sequence>
<proteinExistence type="predicted"/>